<dbReference type="EMBL" id="RAPN01000005">
    <property type="protein sequence ID" value="RKD85960.1"/>
    <property type="molecule type" value="Genomic_DNA"/>
</dbReference>
<keyword evidence="1" id="KW-0732">Signal</keyword>
<evidence type="ECO:0000313" key="4">
    <source>
        <dbReference type="Proteomes" id="UP000283387"/>
    </source>
</evidence>
<organism evidence="3 4">
    <name type="scientific">Mangrovibacterium diazotrophicum</name>
    <dbReference type="NCBI Taxonomy" id="1261403"/>
    <lineage>
        <taxon>Bacteria</taxon>
        <taxon>Pseudomonadati</taxon>
        <taxon>Bacteroidota</taxon>
        <taxon>Bacteroidia</taxon>
        <taxon>Marinilabiliales</taxon>
        <taxon>Prolixibacteraceae</taxon>
        <taxon>Mangrovibacterium</taxon>
    </lineage>
</organism>
<evidence type="ECO:0000313" key="3">
    <source>
        <dbReference type="EMBL" id="RKD85960.1"/>
    </source>
</evidence>
<dbReference type="InterPro" id="IPR031345">
    <property type="entry name" value="T9SS_Plug_N"/>
</dbReference>
<feature type="signal peptide" evidence="1">
    <location>
        <begin position="1"/>
        <end position="32"/>
    </location>
</feature>
<feature type="domain" description="Type 9 secretion system plug protein N-terminal" evidence="2">
    <location>
        <begin position="46"/>
        <end position="170"/>
    </location>
</feature>
<evidence type="ECO:0000259" key="2">
    <source>
        <dbReference type="Pfam" id="PF17116"/>
    </source>
</evidence>
<sequence length="435" mass="50500">MPCFQSKSAFLRVFLQLFGCVIFSLNSSAQSAGDTYFEDAVFNPDIKSVQLFPNDDQLALPILNLGSDGQLLLKFDDLSGGSKSYSYTIIQCDADWHESFLIQSEYLGGFFENPIDDYALSFNTTMQYSNYQLLIPNDRVQLRYSGNYVLQVYEGNDREKPVLSRRFYVLDPKVQVTGQVKRATFDPYKGDNQEVDFSVFPAQLKLDDPFKEIKVVVMKNNCWDTGIKGLQPIFVRKNELVYDYDKENVFPGGNEYRYFDIRSWQYNGENVDAIGQFDQYYHVTLAKDELRSNKKYFFYREMNGKYRIESQDREVQDPDTECDYGFVHFSLAVPVPLVGGSVHVFGALSDWKTGPETAMTWNDKTKEYELTLLLKQGYYNYEYVYVDNGDHKIDESVLEGSFYETENDYQIYVYYRGLSGRYDQLVGFQQLTSMN</sequence>
<reference evidence="3 4" key="1">
    <citation type="submission" date="2018-09" db="EMBL/GenBank/DDBJ databases">
        <title>Genomic Encyclopedia of Archaeal and Bacterial Type Strains, Phase II (KMG-II): from individual species to whole genera.</title>
        <authorList>
            <person name="Goeker M."/>
        </authorList>
    </citation>
    <scope>NUCLEOTIDE SEQUENCE [LARGE SCALE GENOMIC DNA]</scope>
    <source>
        <strain evidence="3 4">DSM 27148</strain>
    </source>
</reference>
<accession>A0A419VUW5</accession>
<dbReference type="RefSeq" id="WP_120275282.1">
    <property type="nucleotide sequence ID" value="NZ_RAPN01000005.1"/>
</dbReference>
<name>A0A419VUW5_9BACT</name>
<comment type="caution">
    <text evidence="3">The sequence shown here is derived from an EMBL/GenBank/DDBJ whole genome shotgun (WGS) entry which is preliminary data.</text>
</comment>
<dbReference type="InterPro" id="IPR013783">
    <property type="entry name" value="Ig-like_fold"/>
</dbReference>
<dbReference type="Proteomes" id="UP000283387">
    <property type="component" value="Unassembled WGS sequence"/>
</dbReference>
<dbReference type="AlphaFoldDB" id="A0A419VUW5"/>
<feature type="chain" id="PRO_5019114006" evidence="1">
    <location>
        <begin position="33"/>
        <end position="435"/>
    </location>
</feature>
<evidence type="ECO:0000256" key="1">
    <source>
        <dbReference type="SAM" id="SignalP"/>
    </source>
</evidence>
<dbReference type="Pfam" id="PF17116">
    <property type="entry name" value="T9SS_plug_1st"/>
    <property type="match status" value="1"/>
</dbReference>
<dbReference type="Gene3D" id="2.60.40.10">
    <property type="entry name" value="Immunoglobulins"/>
    <property type="match status" value="1"/>
</dbReference>
<keyword evidence="4" id="KW-1185">Reference proteome</keyword>
<protein>
    <submittedName>
        <fullName evidence="3">Uncharacterized protein DUF5103</fullName>
    </submittedName>
</protein>
<gene>
    <name evidence="3" type="ORF">BC643_4276</name>
</gene>
<proteinExistence type="predicted"/>
<dbReference type="OrthoDB" id="1522602at2"/>